<dbReference type="AlphaFoldDB" id="U2LK87"/>
<dbReference type="RefSeq" id="WP_021331524.1">
    <property type="nucleotide sequence ID" value="NZ_AUZJ01000069.1"/>
</dbReference>
<dbReference type="Gene3D" id="3.40.50.850">
    <property type="entry name" value="Isochorismatase-like"/>
    <property type="match status" value="1"/>
</dbReference>
<dbReference type="EMBL" id="AUZJ01000069">
    <property type="protein sequence ID" value="ERF59446.1"/>
    <property type="molecule type" value="Genomic_DNA"/>
</dbReference>
<feature type="domain" description="Isochorismatase-like" evidence="2">
    <location>
        <begin position="19"/>
        <end position="209"/>
    </location>
</feature>
<dbReference type="CDD" id="cd00431">
    <property type="entry name" value="cysteine_hydrolases"/>
    <property type="match status" value="1"/>
</dbReference>
<dbReference type="STRING" id="1125725.HMPREF1325_1434"/>
<dbReference type="Proteomes" id="UP000016646">
    <property type="component" value="Unassembled WGS sequence"/>
</dbReference>
<gene>
    <name evidence="4" type="ORF">HMPREF0860_0927</name>
    <name evidence="3" type="ORF">HMPREF1325_1434</name>
</gene>
<proteinExistence type="predicted"/>
<dbReference type="EC" id="3.-.-.-" evidence="3"/>
<evidence type="ECO:0000313" key="6">
    <source>
        <dbReference type="Proteomes" id="UP000016646"/>
    </source>
</evidence>
<dbReference type="PANTHER" id="PTHR43540:SF6">
    <property type="entry name" value="ISOCHORISMATASE-LIKE DOMAIN-CONTAINING PROTEIN"/>
    <property type="match status" value="1"/>
</dbReference>
<dbReference type="Pfam" id="PF00857">
    <property type="entry name" value="Isochorismatase"/>
    <property type="match status" value="1"/>
</dbReference>
<dbReference type="PANTHER" id="PTHR43540">
    <property type="entry name" value="PEROXYUREIDOACRYLATE/UREIDOACRYLATE AMIDOHYDROLASE-RELATED"/>
    <property type="match status" value="1"/>
</dbReference>
<dbReference type="InterPro" id="IPR050272">
    <property type="entry name" value="Isochorismatase-like_hydrls"/>
</dbReference>
<dbReference type="InterPro" id="IPR036380">
    <property type="entry name" value="Isochorismatase-like_sf"/>
</dbReference>
<organism evidence="3 5">
    <name type="scientific">Treponema socranskii subsp. socranskii VPI DR56BR1116 = ATCC 35536</name>
    <dbReference type="NCBI Taxonomy" id="1125725"/>
    <lineage>
        <taxon>Bacteria</taxon>
        <taxon>Pseudomonadati</taxon>
        <taxon>Spirochaetota</taxon>
        <taxon>Spirochaetia</taxon>
        <taxon>Spirochaetales</taxon>
        <taxon>Treponemataceae</taxon>
        <taxon>Treponema</taxon>
    </lineage>
</organism>
<name>U2LK87_TRESO</name>
<evidence type="ECO:0000313" key="4">
    <source>
        <dbReference type="EMBL" id="ERK04843.1"/>
    </source>
</evidence>
<evidence type="ECO:0000256" key="1">
    <source>
        <dbReference type="ARBA" id="ARBA00022801"/>
    </source>
</evidence>
<dbReference type="SUPFAM" id="SSF52499">
    <property type="entry name" value="Isochorismatase-like hydrolases"/>
    <property type="match status" value="1"/>
</dbReference>
<accession>U2LK87</accession>
<dbReference type="GO" id="GO:0016787">
    <property type="term" value="F:hydrolase activity"/>
    <property type="evidence" value="ECO:0007669"/>
    <property type="project" value="UniProtKB-KW"/>
</dbReference>
<keyword evidence="1 3" id="KW-0378">Hydrolase</keyword>
<reference evidence="5 6" key="1">
    <citation type="submission" date="2013-08" db="EMBL/GenBank/DDBJ databases">
        <authorList>
            <person name="Durkin A.S."/>
            <person name="Haft D.R."/>
            <person name="McCorrison J."/>
            <person name="Torralba M."/>
            <person name="Gillis M."/>
            <person name="Haft D.H."/>
            <person name="Methe B."/>
            <person name="Sutton G."/>
            <person name="Nelson K.E."/>
        </authorList>
    </citation>
    <scope>NUCLEOTIDE SEQUENCE [LARGE SCALE GENOMIC DNA]</scope>
    <source>
        <strain evidence="4 6">ATCC 35536</strain>
        <strain evidence="3 5">VPI DR56BR1116</strain>
    </source>
</reference>
<keyword evidence="6" id="KW-1185">Reference proteome</keyword>
<protein>
    <submittedName>
        <fullName evidence="3">Isochorismatase family protein</fullName>
        <ecNumber evidence="3">3.-.-.-</ecNumber>
    </submittedName>
</protein>
<evidence type="ECO:0000259" key="2">
    <source>
        <dbReference type="Pfam" id="PF00857"/>
    </source>
</evidence>
<dbReference type="InterPro" id="IPR000868">
    <property type="entry name" value="Isochorismatase-like_dom"/>
</dbReference>
<sequence>MGKRYWEWESPFEIVPKETALIIVDMQKGFVDEGFCFYTAQAKEQIPLIADFKDFCHKKGIPVFMSVFAQSPDYHNDFYWVRNKERGLLNEDGTCKLRLGTPDCEMTAALAPVGDDVVFTKYTYSCFAHTELETWLKKRQIRTVIICGTVTDWCVDSTVRDAYHRDYNVVVLADGVSAYPHAGADIETWNKIELDLWAEGFAKVITTEQAKAEINKA</sequence>
<dbReference type="eggNOG" id="COG1335">
    <property type="taxonomic scope" value="Bacteria"/>
</dbReference>
<evidence type="ECO:0000313" key="5">
    <source>
        <dbReference type="Proteomes" id="UP000016412"/>
    </source>
</evidence>
<evidence type="ECO:0000313" key="3">
    <source>
        <dbReference type="EMBL" id="ERF59446.1"/>
    </source>
</evidence>
<dbReference type="OrthoDB" id="257098at2"/>
<comment type="caution">
    <text evidence="3">The sequence shown here is derived from an EMBL/GenBank/DDBJ whole genome shotgun (WGS) entry which is preliminary data.</text>
</comment>
<dbReference type="EMBL" id="AVQI01000011">
    <property type="protein sequence ID" value="ERK04843.1"/>
    <property type="molecule type" value="Genomic_DNA"/>
</dbReference>
<dbReference type="PATRIC" id="fig|1125725.3.peg.2570"/>
<dbReference type="Proteomes" id="UP000016412">
    <property type="component" value="Unassembled WGS sequence"/>
</dbReference>